<dbReference type="Pfam" id="PF06668">
    <property type="entry name" value="ITI_HC_C"/>
    <property type="match status" value="1"/>
</dbReference>
<evidence type="ECO:0000256" key="1">
    <source>
        <dbReference type="ARBA" id="ARBA00004613"/>
    </source>
</evidence>
<dbReference type="InterPro" id="IPR050934">
    <property type="entry name" value="ITIH"/>
</dbReference>
<evidence type="ECO:0000256" key="7">
    <source>
        <dbReference type="ARBA" id="ARBA00022974"/>
    </source>
</evidence>
<evidence type="ECO:0000313" key="14">
    <source>
        <dbReference type="Proteomes" id="UP000694546"/>
    </source>
</evidence>
<dbReference type="Pfam" id="PF08487">
    <property type="entry name" value="VIT"/>
    <property type="match status" value="1"/>
</dbReference>
<dbReference type="Ensembl" id="ENSGMOT00000071976.1">
    <property type="protein sequence ID" value="ENSGMOP00000038519.1"/>
    <property type="gene ID" value="ENSGMOG00000032718.1"/>
</dbReference>
<sequence length="729" mass="82132">MYVDAHSVQMVEVLSVTVHCTVASRFAHTVMTSSALNKANSSQEIFFEVDLPKTAFITNFSIASGRKMEKFSVSVNIAAESNVTFILTYEELLQRKFGKYEILTRINPKQLKTVTDNKVQFDIYQQEVNYMADYILWSFEVEAHTSLFQAHISFSPTLDQQRKCPECDGSLINGDFIIKYDVKRASSLGDIQIVNGYFVHFFAPPDLPRIPKNVVFVIDRSGSMRGTKMKQTRVAMESILSDVHPEDYFGIILFDRSIDLWKESLTKATEENVDEAIQFVRQINPTGATNINDSVMKAIHMLQDDRRKKKLPERSVDMIILLTDGMPNKGERNLQRIQQNVCEAIGGNMTLFCLGFGDDVDYSFLDVMAKQNNGMARRIYEASDATLQLQGFYDEVASPLLSAVDLRYPDNAVDSLTPHHFSQLFNGSEIVVAGRLSENDMDNFLVEVFANGVGEGQVIQCPYMYIFLCVLLLLPPCHYTFCSVDGDPHFMIELPEREDALCFNINDSPGTIFNLVKDPSIGLLVNGQTIGDKMVAPDGKVNTYFGRLGVVHHSLGVRLEVTTEYITLSQDGQKVKLLWSDQASLKGPSVDLLLTKDRSVKVTLRDSVKFVILLHKVWKMHPYHQDYLGFYTLDSHLLSPSVHGLLGQFYHGIEFEVGDLRPGEVPEKPDATMYVKGHQLNVTRGWQRDFSKDLKKGENVPCWFIHSNGTGLIDGSAEDYIVSGLFNTV</sequence>
<evidence type="ECO:0000256" key="2">
    <source>
        <dbReference type="ARBA" id="ARBA00010158"/>
    </source>
</evidence>
<reference evidence="13" key="2">
    <citation type="submission" date="2025-09" db="UniProtKB">
        <authorList>
            <consortium name="Ensembl"/>
        </authorList>
    </citation>
    <scope>IDENTIFICATION</scope>
</reference>
<keyword evidence="4" id="KW-0646">Protease inhibitor</keyword>
<dbReference type="AlphaFoldDB" id="A0A8C5B3I8"/>
<dbReference type="Gene3D" id="3.40.50.410">
    <property type="entry name" value="von Willebrand factor, type A domain"/>
    <property type="match status" value="1"/>
</dbReference>
<feature type="domain" description="VIT" evidence="12">
    <location>
        <begin position="1"/>
        <end position="149"/>
    </location>
</feature>
<organism evidence="13 14">
    <name type="scientific">Gadus morhua</name>
    <name type="common">Atlantic cod</name>
    <dbReference type="NCBI Taxonomy" id="8049"/>
    <lineage>
        <taxon>Eukaryota</taxon>
        <taxon>Metazoa</taxon>
        <taxon>Chordata</taxon>
        <taxon>Craniata</taxon>
        <taxon>Vertebrata</taxon>
        <taxon>Euteleostomi</taxon>
        <taxon>Actinopterygii</taxon>
        <taxon>Neopterygii</taxon>
        <taxon>Teleostei</taxon>
        <taxon>Neoteleostei</taxon>
        <taxon>Acanthomorphata</taxon>
        <taxon>Zeiogadaria</taxon>
        <taxon>Gadariae</taxon>
        <taxon>Gadiformes</taxon>
        <taxon>Gadoidei</taxon>
        <taxon>Gadidae</taxon>
        <taxon>Gadus</taxon>
    </lineage>
</organism>
<dbReference type="Proteomes" id="UP000694546">
    <property type="component" value="Chromosome 13"/>
</dbReference>
<keyword evidence="3" id="KW-0964">Secreted</keyword>
<dbReference type="SUPFAM" id="SSF53300">
    <property type="entry name" value="vWA-like"/>
    <property type="match status" value="1"/>
</dbReference>
<dbReference type="SMART" id="SM00609">
    <property type="entry name" value="VIT"/>
    <property type="match status" value="1"/>
</dbReference>
<dbReference type="InterPro" id="IPR013694">
    <property type="entry name" value="VIT"/>
</dbReference>
<evidence type="ECO:0000256" key="10">
    <source>
        <dbReference type="ARBA" id="ARBA00039924"/>
    </source>
</evidence>
<dbReference type="InterPro" id="IPR010600">
    <property type="entry name" value="ITI_HC_C"/>
</dbReference>
<evidence type="ECO:0000313" key="13">
    <source>
        <dbReference type="Ensembl" id="ENSGMOP00000038519.1"/>
    </source>
</evidence>
<comment type="function">
    <text evidence="9">May act as a carrier of hyaluronan in serum or as a binding protein between hyaluronan and other matrix protein, including those on cell surfaces in tissues to regulate the localization, synthesis and degradation of hyaluronan which are essential to cells undergoing biological processes.</text>
</comment>
<accession>A0A8C5B3I8</accession>
<dbReference type="Pfam" id="PF00092">
    <property type="entry name" value="VWA"/>
    <property type="match status" value="1"/>
</dbReference>
<evidence type="ECO:0000259" key="11">
    <source>
        <dbReference type="PROSITE" id="PS50234"/>
    </source>
</evidence>
<comment type="subcellular location">
    <subcellularLocation>
        <location evidence="1">Secreted</location>
    </subcellularLocation>
</comment>
<evidence type="ECO:0000256" key="5">
    <source>
        <dbReference type="ARBA" id="ARBA00022729"/>
    </source>
</evidence>
<keyword evidence="5" id="KW-0732">Signal</keyword>
<protein>
    <recommendedName>
        <fullName evidence="10">Inter-alpha-trypsin inhibitor heavy chain H3</fullName>
    </recommendedName>
</protein>
<dbReference type="InterPro" id="IPR036465">
    <property type="entry name" value="vWFA_dom_sf"/>
</dbReference>
<dbReference type="GeneTree" id="ENSGT00940000154554"/>
<name>A0A8C5B3I8_GADMO</name>
<dbReference type="PROSITE" id="PS50234">
    <property type="entry name" value="VWFA"/>
    <property type="match status" value="1"/>
</dbReference>
<evidence type="ECO:0000259" key="12">
    <source>
        <dbReference type="PROSITE" id="PS51468"/>
    </source>
</evidence>
<dbReference type="PANTHER" id="PTHR10338:SF115">
    <property type="entry name" value="INTER-ALPHA-TRYPSIN INHIBITOR HEAVY CHAIN H3"/>
    <property type="match status" value="1"/>
</dbReference>
<dbReference type="InterPro" id="IPR002035">
    <property type="entry name" value="VWF_A"/>
</dbReference>
<dbReference type="GO" id="GO:0030212">
    <property type="term" value="P:hyaluronan metabolic process"/>
    <property type="evidence" value="ECO:0007669"/>
    <property type="project" value="InterPro"/>
</dbReference>
<proteinExistence type="inferred from homology"/>
<reference evidence="13" key="1">
    <citation type="submission" date="2025-08" db="UniProtKB">
        <authorList>
            <consortium name="Ensembl"/>
        </authorList>
    </citation>
    <scope>IDENTIFICATION</scope>
</reference>
<dbReference type="PROSITE" id="PS51468">
    <property type="entry name" value="VIT"/>
    <property type="match status" value="1"/>
</dbReference>
<dbReference type="FunFam" id="3.40.50.410:FF:000013">
    <property type="entry name" value="inter-alpha-trypsin inhibitor heavy chain H2"/>
    <property type="match status" value="1"/>
</dbReference>
<evidence type="ECO:0000256" key="8">
    <source>
        <dbReference type="ARBA" id="ARBA00023180"/>
    </source>
</evidence>
<dbReference type="PANTHER" id="PTHR10338">
    <property type="entry name" value="INTER-ALPHA-TRYPSIN INHIBITOR HEAVY CHAIN FAMILY MEMBER"/>
    <property type="match status" value="1"/>
</dbReference>
<comment type="similarity">
    <text evidence="2">Belongs to the ITIH family.</text>
</comment>
<dbReference type="GO" id="GO:0005576">
    <property type="term" value="C:extracellular region"/>
    <property type="evidence" value="ECO:0007669"/>
    <property type="project" value="UniProtKB-SubCell"/>
</dbReference>
<keyword evidence="7" id="KW-0654">Proteoglycan</keyword>
<keyword evidence="8" id="KW-0325">Glycoprotein</keyword>
<dbReference type="GO" id="GO:0004867">
    <property type="term" value="F:serine-type endopeptidase inhibitor activity"/>
    <property type="evidence" value="ECO:0007669"/>
    <property type="project" value="UniProtKB-KW"/>
</dbReference>
<keyword evidence="14" id="KW-1185">Reference proteome</keyword>
<feature type="domain" description="VWFA" evidence="11">
    <location>
        <begin position="213"/>
        <end position="396"/>
    </location>
</feature>
<evidence type="ECO:0000256" key="3">
    <source>
        <dbReference type="ARBA" id="ARBA00022525"/>
    </source>
</evidence>
<evidence type="ECO:0000256" key="6">
    <source>
        <dbReference type="ARBA" id="ARBA00022900"/>
    </source>
</evidence>
<evidence type="ECO:0000256" key="4">
    <source>
        <dbReference type="ARBA" id="ARBA00022690"/>
    </source>
</evidence>
<evidence type="ECO:0000256" key="9">
    <source>
        <dbReference type="ARBA" id="ARBA00037051"/>
    </source>
</evidence>
<keyword evidence="6" id="KW-0722">Serine protease inhibitor</keyword>
<dbReference type="SMART" id="SM00327">
    <property type="entry name" value="VWA"/>
    <property type="match status" value="1"/>
</dbReference>